<reference evidence="2 3" key="1">
    <citation type="submission" date="2019-08" db="EMBL/GenBank/DDBJ databases">
        <title>In-depth cultivation of the pig gut microbiome towards novel bacterial diversity and tailored functional studies.</title>
        <authorList>
            <person name="Wylensek D."/>
            <person name="Hitch T.C.A."/>
            <person name="Clavel T."/>
        </authorList>
    </citation>
    <scope>NUCLEOTIDE SEQUENCE [LARGE SCALE GENOMIC DNA]</scope>
    <source>
        <strain evidence="2 3">WCA-MUC-591-APC-3H</strain>
    </source>
</reference>
<evidence type="ECO:0000313" key="2">
    <source>
        <dbReference type="EMBL" id="MST50874.1"/>
    </source>
</evidence>
<dbReference type="AlphaFoldDB" id="A0A6L5Y240"/>
<sequence length="74" mass="8900">MKTTKEKDKTYLKEKSYWVRRFIAGEILFLLFVIPLFIHMPSKLTLYYIAVPFLGGTAINILWTWIDIKRYRAK</sequence>
<keyword evidence="1" id="KW-0472">Membrane</keyword>
<name>A0A6L5Y240_9FIRM</name>
<keyword evidence="1" id="KW-0812">Transmembrane</keyword>
<dbReference type="RefSeq" id="WP_154573355.1">
    <property type="nucleotide sequence ID" value="NZ_JAQXGS010000035.1"/>
</dbReference>
<keyword evidence="1" id="KW-1133">Transmembrane helix</keyword>
<accession>A0A6L5Y240</accession>
<organism evidence="2 3">
    <name type="scientific">Hornefia butyriciproducens</name>
    <dbReference type="NCBI Taxonomy" id="2652293"/>
    <lineage>
        <taxon>Bacteria</taxon>
        <taxon>Bacillati</taxon>
        <taxon>Bacillota</taxon>
        <taxon>Clostridia</taxon>
        <taxon>Peptostreptococcales</taxon>
        <taxon>Anaerovoracaceae</taxon>
        <taxon>Hornefia</taxon>
    </lineage>
</organism>
<evidence type="ECO:0000256" key="1">
    <source>
        <dbReference type="SAM" id="Phobius"/>
    </source>
</evidence>
<protein>
    <submittedName>
        <fullName evidence="2">Uncharacterized protein</fullName>
    </submittedName>
</protein>
<proteinExistence type="predicted"/>
<dbReference type="Proteomes" id="UP000474676">
    <property type="component" value="Unassembled WGS sequence"/>
</dbReference>
<comment type="caution">
    <text evidence="2">The sequence shown here is derived from an EMBL/GenBank/DDBJ whole genome shotgun (WGS) entry which is preliminary data.</text>
</comment>
<feature type="transmembrane region" description="Helical" evidence="1">
    <location>
        <begin position="21"/>
        <end position="40"/>
    </location>
</feature>
<feature type="transmembrane region" description="Helical" evidence="1">
    <location>
        <begin position="46"/>
        <end position="66"/>
    </location>
</feature>
<dbReference type="GeneID" id="303113856"/>
<gene>
    <name evidence="2" type="ORF">FYJ64_00825</name>
</gene>
<evidence type="ECO:0000313" key="3">
    <source>
        <dbReference type="Proteomes" id="UP000474676"/>
    </source>
</evidence>
<dbReference type="EMBL" id="VUMZ01000001">
    <property type="protein sequence ID" value="MST50874.1"/>
    <property type="molecule type" value="Genomic_DNA"/>
</dbReference>
<keyword evidence="3" id="KW-1185">Reference proteome</keyword>